<feature type="transmembrane region" description="Helical" evidence="2">
    <location>
        <begin position="72"/>
        <end position="96"/>
    </location>
</feature>
<dbReference type="OrthoDB" id="5632at2759"/>
<evidence type="ECO:0000256" key="2">
    <source>
        <dbReference type="SAM" id="Phobius"/>
    </source>
</evidence>
<evidence type="ECO:0000313" key="5">
    <source>
        <dbReference type="Proteomes" id="UP001140091"/>
    </source>
</evidence>
<gene>
    <name evidence="4" type="ORF">H1R20_g466</name>
</gene>
<keyword evidence="2" id="KW-1133">Transmembrane helix</keyword>
<proteinExistence type="predicted"/>
<dbReference type="Proteomes" id="UP001140091">
    <property type="component" value="Unassembled WGS sequence"/>
</dbReference>
<reference evidence="4" key="1">
    <citation type="submission" date="2022-06" db="EMBL/GenBank/DDBJ databases">
        <title>Genome Sequence of Candolleomyces eurysporus.</title>
        <authorList>
            <person name="Buettner E."/>
        </authorList>
    </citation>
    <scope>NUCLEOTIDE SEQUENCE</scope>
    <source>
        <strain evidence="4">VTCC 930004</strain>
    </source>
</reference>
<feature type="region of interest" description="Disordered" evidence="1">
    <location>
        <begin position="186"/>
        <end position="227"/>
    </location>
</feature>
<feature type="transmembrane region" description="Helical" evidence="2">
    <location>
        <begin position="31"/>
        <end position="51"/>
    </location>
</feature>
<sequence length="254" mass="28009">MKCFLLRSVISVFSVVFEVDAKDTAKFESARTLFTVPTNILATGLTSFYLLRARYRLSYIFPPKELQLYTGVVAILIESALPLSVVGIVYGALALTGVPKTHPERFLVAWYTVSALFFTFCALAPVMIVFRVTPRDILKNIKAPGLDTKPLVRITRITVQTRELKEVKSNIVHAANAVIDKAVEYKNKRKSKPSPEEESPSSPSSSSKEKKSTSLASPSPKDTVDTAASFAQGSNKLWAAIARYNDALVDFLKD</sequence>
<dbReference type="EMBL" id="JANBPK010000034">
    <property type="protein sequence ID" value="KAJ2936649.1"/>
    <property type="molecule type" value="Genomic_DNA"/>
</dbReference>
<feature type="non-terminal residue" evidence="4">
    <location>
        <position position="254"/>
    </location>
</feature>
<keyword evidence="2" id="KW-0472">Membrane</keyword>
<evidence type="ECO:0000256" key="3">
    <source>
        <dbReference type="SAM" id="SignalP"/>
    </source>
</evidence>
<comment type="caution">
    <text evidence="4">The sequence shown here is derived from an EMBL/GenBank/DDBJ whole genome shotgun (WGS) entry which is preliminary data.</text>
</comment>
<feature type="chain" id="PRO_5040779654" evidence="3">
    <location>
        <begin position="22"/>
        <end position="254"/>
    </location>
</feature>
<evidence type="ECO:0000256" key="1">
    <source>
        <dbReference type="SAM" id="MobiDB-lite"/>
    </source>
</evidence>
<name>A0A9W8JM88_9AGAR</name>
<evidence type="ECO:0000313" key="4">
    <source>
        <dbReference type="EMBL" id="KAJ2936649.1"/>
    </source>
</evidence>
<keyword evidence="3" id="KW-0732">Signal</keyword>
<dbReference type="AlphaFoldDB" id="A0A9W8JM88"/>
<keyword evidence="5" id="KW-1185">Reference proteome</keyword>
<feature type="transmembrane region" description="Helical" evidence="2">
    <location>
        <begin position="108"/>
        <end position="130"/>
    </location>
</feature>
<accession>A0A9W8JM88</accession>
<protein>
    <submittedName>
        <fullName evidence="4">Uncharacterized protein</fullName>
    </submittedName>
</protein>
<feature type="signal peptide" evidence="3">
    <location>
        <begin position="1"/>
        <end position="21"/>
    </location>
</feature>
<organism evidence="4 5">
    <name type="scientific">Candolleomyces eurysporus</name>
    <dbReference type="NCBI Taxonomy" id="2828524"/>
    <lineage>
        <taxon>Eukaryota</taxon>
        <taxon>Fungi</taxon>
        <taxon>Dikarya</taxon>
        <taxon>Basidiomycota</taxon>
        <taxon>Agaricomycotina</taxon>
        <taxon>Agaricomycetes</taxon>
        <taxon>Agaricomycetidae</taxon>
        <taxon>Agaricales</taxon>
        <taxon>Agaricineae</taxon>
        <taxon>Psathyrellaceae</taxon>
        <taxon>Candolleomyces</taxon>
    </lineage>
</organism>
<keyword evidence="2" id="KW-0812">Transmembrane</keyword>